<dbReference type="Gene3D" id="1.10.30.10">
    <property type="entry name" value="High mobility group box domain"/>
    <property type="match status" value="1"/>
</dbReference>
<dbReference type="GO" id="GO:0001228">
    <property type="term" value="F:DNA-binding transcription activator activity, RNA polymerase II-specific"/>
    <property type="evidence" value="ECO:0007669"/>
    <property type="project" value="TreeGrafter"/>
</dbReference>
<evidence type="ECO:0000256" key="1">
    <source>
        <dbReference type="ARBA" id="ARBA00023125"/>
    </source>
</evidence>
<feature type="compositionally biased region" description="Pro residues" evidence="4">
    <location>
        <begin position="223"/>
        <end position="233"/>
    </location>
</feature>
<reference evidence="6" key="1">
    <citation type="submission" date="2023-03" db="EMBL/GenBank/DDBJ databases">
        <title>Massive genome expansion in bonnet fungi (Mycena s.s.) driven by repeated elements and novel gene families across ecological guilds.</title>
        <authorList>
            <consortium name="Lawrence Berkeley National Laboratory"/>
            <person name="Harder C.B."/>
            <person name="Miyauchi S."/>
            <person name="Viragh M."/>
            <person name="Kuo A."/>
            <person name="Thoen E."/>
            <person name="Andreopoulos B."/>
            <person name="Lu D."/>
            <person name="Skrede I."/>
            <person name="Drula E."/>
            <person name="Henrissat B."/>
            <person name="Morin E."/>
            <person name="Kohler A."/>
            <person name="Barry K."/>
            <person name="LaButti K."/>
            <person name="Morin E."/>
            <person name="Salamov A."/>
            <person name="Lipzen A."/>
            <person name="Mereny Z."/>
            <person name="Hegedus B."/>
            <person name="Baldrian P."/>
            <person name="Stursova M."/>
            <person name="Weitz H."/>
            <person name="Taylor A."/>
            <person name="Grigoriev I.V."/>
            <person name="Nagy L.G."/>
            <person name="Martin F."/>
            <person name="Kauserud H."/>
        </authorList>
    </citation>
    <scope>NUCLEOTIDE SEQUENCE</scope>
    <source>
        <strain evidence="6">9284</strain>
    </source>
</reference>
<feature type="DNA-binding region" description="HMG box" evidence="3">
    <location>
        <begin position="125"/>
        <end position="207"/>
    </location>
</feature>
<dbReference type="GO" id="GO:0030154">
    <property type="term" value="P:cell differentiation"/>
    <property type="evidence" value="ECO:0007669"/>
    <property type="project" value="TreeGrafter"/>
</dbReference>
<feature type="compositionally biased region" description="Low complexity" evidence="4">
    <location>
        <begin position="64"/>
        <end position="81"/>
    </location>
</feature>
<dbReference type="AlphaFoldDB" id="A0AAD7F9H1"/>
<protein>
    <recommendedName>
        <fullName evidence="5">HMG box domain-containing protein</fullName>
    </recommendedName>
</protein>
<name>A0AAD7F9H1_9AGAR</name>
<keyword evidence="1 3" id="KW-0238">DNA-binding</keyword>
<comment type="caution">
    <text evidence="6">The sequence shown here is derived from an EMBL/GenBank/DDBJ whole genome shotgun (WGS) entry which is preliminary data.</text>
</comment>
<evidence type="ECO:0000259" key="5">
    <source>
        <dbReference type="PROSITE" id="PS50118"/>
    </source>
</evidence>
<dbReference type="PROSITE" id="PS50118">
    <property type="entry name" value="HMG_BOX_2"/>
    <property type="match status" value="1"/>
</dbReference>
<feature type="compositionally biased region" description="Basic and acidic residues" evidence="4">
    <location>
        <begin position="119"/>
        <end position="129"/>
    </location>
</feature>
<feature type="domain" description="HMG box" evidence="5">
    <location>
        <begin position="125"/>
        <end position="207"/>
    </location>
</feature>
<evidence type="ECO:0000256" key="4">
    <source>
        <dbReference type="SAM" id="MobiDB-lite"/>
    </source>
</evidence>
<dbReference type="PANTHER" id="PTHR10270:SF161">
    <property type="entry name" value="SEX-DETERMINING REGION Y PROTEIN"/>
    <property type="match status" value="1"/>
</dbReference>
<accession>A0AAD7F9H1</accession>
<feature type="compositionally biased region" description="Low complexity" evidence="4">
    <location>
        <begin position="104"/>
        <end position="114"/>
    </location>
</feature>
<feature type="compositionally biased region" description="Low complexity" evidence="4">
    <location>
        <begin position="303"/>
        <end position="318"/>
    </location>
</feature>
<evidence type="ECO:0000313" key="6">
    <source>
        <dbReference type="EMBL" id="KAJ7610475.1"/>
    </source>
</evidence>
<keyword evidence="7" id="KW-1185">Reference proteome</keyword>
<dbReference type="PANTHER" id="PTHR10270">
    <property type="entry name" value="SOX TRANSCRIPTION FACTOR"/>
    <property type="match status" value="1"/>
</dbReference>
<dbReference type="InterPro" id="IPR050140">
    <property type="entry name" value="SRY-related_HMG-box_TF-like"/>
</dbReference>
<dbReference type="GO" id="GO:0000978">
    <property type="term" value="F:RNA polymerase II cis-regulatory region sequence-specific DNA binding"/>
    <property type="evidence" value="ECO:0007669"/>
    <property type="project" value="TreeGrafter"/>
</dbReference>
<evidence type="ECO:0000256" key="3">
    <source>
        <dbReference type="PROSITE-ProRule" id="PRU00267"/>
    </source>
</evidence>
<evidence type="ECO:0000256" key="2">
    <source>
        <dbReference type="ARBA" id="ARBA00023163"/>
    </source>
</evidence>
<proteinExistence type="predicted"/>
<feature type="compositionally biased region" description="Polar residues" evidence="4">
    <location>
        <begin position="42"/>
        <end position="58"/>
    </location>
</feature>
<dbReference type="EMBL" id="JARKIF010000035">
    <property type="protein sequence ID" value="KAJ7610475.1"/>
    <property type="molecule type" value="Genomic_DNA"/>
</dbReference>
<keyword evidence="3" id="KW-0539">Nucleus</keyword>
<organism evidence="6 7">
    <name type="scientific">Roridomyces roridus</name>
    <dbReference type="NCBI Taxonomy" id="1738132"/>
    <lineage>
        <taxon>Eukaryota</taxon>
        <taxon>Fungi</taxon>
        <taxon>Dikarya</taxon>
        <taxon>Basidiomycota</taxon>
        <taxon>Agaricomycotina</taxon>
        <taxon>Agaricomycetes</taxon>
        <taxon>Agaricomycetidae</taxon>
        <taxon>Agaricales</taxon>
        <taxon>Marasmiineae</taxon>
        <taxon>Mycenaceae</taxon>
        <taxon>Roridomyces</taxon>
    </lineage>
</organism>
<dbReference type="CDD" id="cd01389">
    <property type="entry name" value="HMG-box_ROX1-like"/>
    <property type="match status" value="1"/>
</dbReference>
<feature type="compositionally biased region" description="Low complexity" evidence="4">
    <location>
        <begin position="146"/>
        <end position="156"/>
    </location>
</feature>
<keyword evidence="2" id="KW-0804">Transcription</keyword>
<dbReference type="InterPro" id="IPR009071">
    <property type="entry name" value="HMG_box_dom"/>
</dbReference>
<gene>
    <name evidence="6" type="ORF">FB45DRAFT_1121579</name>
</gene>
<feature type="compositionally biased region" description="Low complexity" evidence="4">
    <location>
        <begin position="326"/>
        <end position="335"/>
    </location>
</feature>
<dbReference type="InterPro" id="IPR036910">
    <property type="entry name" value="HMG_box_dom_sf"/>
</dbReference>
<evidence type="ECO:0000313" key="7">
    <source>
        <dbReference type="Proteomes" id="UP001221142"/>
    </source>
</evidence>
<dbReference type="SUPFAM" id="SSF47095">
    <property type="entry name" value="HMG-box"/>
    <property type="match status" value="1"/>
</dbReference>
<dbReference type="GO" id="GO:0005634">
    <property type="term" value="C:nucleus"/>
    <property type="evidence" value="ECO:0007669"/>
    <property type="project" value="UniProtKB-UniRule"/>
</dbReference>
<feature type="compositionally biased region" description="Basic and acidic residues" evidence="4">
    <location>
        <begin position="181"/>
        <end position="206"/>
    </location>
</feature>
<dbReference type="SMART" id="SM00398">
    <property type="entry name" value="HMG"/>
    <property type="match status" value="1"/>
</dbReference>
<sequence>MPALRTRSAHPPARPLDLVAASAPPPALAIVAPTPRTFTFPTVHNLSDSPYASPSNSPFEEASLRALSTSAPSSLASTPVSSHRRTPPPLSSFTRTLWPDSVFASPSPAPGSSPRRPKKGDDDYVKRPENAFILFRRMWSKDQRDASPSSPASHSPGGPPQKKPRQADLSKTISQKWKTLPPEERAYWEELAREKKREHEMRHPDYVYRPQRRNKNNAGSTPTPTPAPAPPPQQLEFVLPVGPSAGGAEEDPTSLMPIISRLGVGNGRGGFDYLPSGPGQFETSEFLKSLMYPAPITTSGPRSAPLFSPASSASGGSAPPSPHTPPSAFLPTTSSSSPSFHPSVFSASTPSPTNADLVLEPKPANEPELATFTSCASLWGNTSPWDVPHQYHQQPNLAAGDFDLASIPPVMDAGEWDALGVFELSDADAAAHAGGVEKGVGEIQLSELPFGQFDIDIGAAMDFDELINDVHGQQDFGSFDT</sequence>
<dbReference type="Proteomes" id="UP001221142">
    <property type="component" value="Unassembled WGS sequence"/>
</dbReference>
<feature type="region of interest" description="Disordered" evidence="4">
    <location>
        <begin position="301"/>
        <end position="335"/>
    </location>
</feature>
<dbReference type="Pfam" id="PF00505">
    <property type="entry name" value="HMG_box"/>
    <property type="match status" value="1"/>
</dbReference>
<feature type="region of interest" description="Disordered" evidence="4">
    <location>
        <begin position="42"/>
        <end position="234"/>
    </location>
</feature>